<keyword evidence="5" id="KW-0479">Metal-binding</keyword>
<comment type="cofactor">
    <cofactor evidence="1">
        <name>Fe(2+)</name>
        <dbReference type="ChEBI" id="CHEBI:29033"/>
    </cofactor>
</comment>
<keyword evidence="13" id="KW-1185">Reference proteome</keyword>
<organism evidence="12 13">
    <name type="scientific">Gordonia humi</name>
    <dbReference type="NCBI Taxonomy" id="686429"/>
    <lineage>
        <taxon>Bacteria</taxon>
        <taxon>Bacillati</taxon>
        <taxon>Actinomycetota</taxon>
        <taxon>Actinomycetes</taxon>
        <taxon>Mycobacteriales</taxon>
        <taxon>Gordoniaceae</taxon>
        <taxon>Gordonia</taxon>
    </lineage>
</organism>
<evidence type="ECO:0000256" key="6">
    <source>
        <dbReference type="ARBA" id="ARBA00022964"/>
    </source>
</evidence>
<sequence>MTTATTTVHDRYPTRLTEAAPMMRRPDPTVWGEADGPFTPEQVAAYDAKGFHIQDGLLTPAQVQSCWTEFTRLAADREVAASGAVVRERDSDAVRSIFAVHRHSPVIDALARTPRILDRARQILGSEVYIHQSRINAMPGMVGTGFGWHSDFETWHAEDGLPAPRTVSLSIALTDNFPFNGGLMLMPGAHRVFVPCIGETPDANFRESLQEQTIGVPSDEAVTELGLEFGIEQFTGPAGDALFFDANSMHASSNNITPFSRANVFLVFNSVENAPAAPFGGRTPRPSHIADRDTTPLTPLRSTEFA</sequence>
<proteinExistence type="inferred from homology"/>
<evidence type="ECO:0000313" key="13">
    <source>
        <dbReference type="Proteomes" id="UP000551501"/>
    </source>
</evidence>
<keyword evidence="8" id="KW-0408">Iron</keyword>
<dbReference type="SUPFAM" id="SSF51197">
    <property type="entry name" value="Clavaminate synthase-like"/>
    <property type="match status" value="1"/>
</dbReference>
<dbReference type="Gene3D" id="2.60.120.620">
    <property type="entry name" value="q2cbj1_9rhob like domain"/>
    <property type="match status" value="1"/>
</dbReference>
<comment type="function">
    <text evidence="2">Involved in the biosynthesis of 5-hydroxyectoine, called compatible solute, which helps organisms to survive extreme osmotic stress by acting as a highly soluble organic osmolyte. Catalyzes the 2-oxoglutarate-dependent selective hydroxylation of L-ectoine to yield (4S,5S)-5-hydroxyectoine.</text>
</comment>
<feature type="region of interest" description="Disordered" evidence="11">
    <location>
        <begin position="277"/>
        <end position="306"/>
    </location>
</feature>
<feature type="compositionally biased region" description="Polar residues" evidence="11">
    <location>
        <begin position="295"/>
        <end position="306"/>
    </location>
</feature>
<evidence type="ECO:0000256" key="11">
    <source>
        <dbReference type="SAM" id="MobiDB-lite"/>
    </source>
</evidence>
<comment type="subunit">
    <text evidence="4">Homodimer.</text>
</comment>
<reference evidence="12 13" key="1">
    <citation type="submission" date="2020-08" db="EMBL/GenBank/DDBJ databases">
        <title>Sequencing the genomes of 1000 actinobacteria strains.</title>
        <authorList>
            <person name="Klenk H.-P."/>
        </authorList>
    </citation>
    <scope>NUCLEOTIDE SEQUENCE [LARGE SCALE GENOMIC DNA]</scope>
    <source>
        <strain evidence="12 13">DSM 45298</strain>
    </source>
</reference>
<dbReference type="EC" id="1.14.11.55" evidence="10"/>
<dbReference type="Pfam" id="PF05721">
    <property type="entry name" value="PhyH"/>
    <property type="match status" value="1"/>
</dbReference>
<evidence type="ECO:0000256" key="10">
    <source>
        <dbReference type="NCBIfam" id="TIGR02408"/>
    </source>
</evidence>
<accession>A0A840EVM8</accession>
<comment type="caution">
    <text evidence="12">The sequence shown here is derived from an EMBL/GenBank/DDBJ whole genome shotgun (WGS) entry which is preliminary data.</text>
</comment>
<evidence type="ECO:0000256" key="8">
    <source>
        <dbReference type="ARBA" id="ARBA00023004"/>
    </source>
</evidence>
<dbReference type="AlphaFoldDB" id="A0A840EVM8"/>
<evidence type="ECO:0000256" key="7">
    <source>
        <dbReference type="ARBA" id="ARBA00023002"/>
    </source>
</evidence>
<dbReference type="NCBIfam" id="TIGR02408">
    <property type="entry name" value="ectoine_ThpD"/>
    <property type="match status" value="1"/>
</dbReference>
<comment type="catalytic activity">
    <reaction evidence="9">
        <text>L-ectoine + 2-oxoglutarate + O2 = 5-hydroxyectoine + succinate + CO2</text>
        <dbReference type="Rhea" id="RHEA:45740"/>
        <dbReference type="ChEBI" id="CHEBI:15379"/>
        <dbReference type="ChEBI" id="CHEBI:16526"/>
        <dbReference type="ChEBI" id="CHEBI:16810"/>
        <dbReference type="ChEBI" id="CHEBI:30031"/>
        <dbReference type="ChEBI" id="CHEBI:58515"/>
        <dbReference type="ChEBI" id="CHEBI:85413"/>
        <dbReference type="EC" id="1.14.11.55"/>
    </reaction>
</comment>
<protein>
    <recommendedName>
        <fullName evidence="10">Ectoine hydroxylase</fullName>
        <ecNumber evidence="10">1.14.11.55</ecNumber>
    </recommendedName>
</protein>
<evidence type="ECO:0000256" key="3">
    <source>
        <dbReference type="ARBA" id="ARBA00007851"/>
    </source>
</evidence>
<keyword evidence="7 12" id="KW-0560">Oxidoreductase</keyword>
<evidence type="ECO:0000256" key="1">
    <source>
        <dbReference type="ARBA" id="ARBA00001954"/>
    </source>
</evidence>
<dbReference type="PANTHER" id="PTHR20883:SF48">
    <property type="entry name" value="ECTOINE DIOXYGENASE"/>
    <property type="match status" value="1"/>
</dbReference>
<dbReference type="GO" id="GO:0016706">
    <property type="term" value="F:2-oxoglutarate-dependent dioxygenase activity"/>
    <property type="evidence" value="ECO:0007669"/>
    <property type="project" value="InterPro"/>
</dbReference>
<dbReference type="PANTHER" id="PTHR20883">
    <property type="entry name" value="PHYTANOYL-COA DIOXYGENASE DOMAIN CONTAINING 1"/>
    <property type="match status" value="1"/>
</dbReference>
<dbReference type="EMBL" id="JACIFP010000001">
    <property type="protein sequence ID" value="MBB4134408.1"/>
    <property type="molecule type" value="Genomic_DNA"/>
</dbReference>
<evidence type="ECO:0000256" key="4">
    <source>
        <dbReference type="ARBA" id="ARBA00011738"/>
    </source>
</evidence>
<dbReference type="Proteomes" id="UP000551501">
    <property type="component" value="Unassembled WGS sequence"/>
</dbReference>
<comment type="similarity">
    <text evidence="3">Belongs to the PhyH family. EctD subfamily.</text>
</comment>
<evidence type="ECO:0000256" key="5">
    <source>
        <dbReference type="ARBA" id="ARBA00022723"/>
    </source>
</evidence>
<evidence type="ECO:0000256" key="2">
    <source>
        <dbReference type="ARBA" id="ARBA00004063"/>
    </source>
</evidence>
<dbReference type="InterPro" id="IPR008775">
    <property type="entry name" value="Phytyl_CoA_dOase-like"/>
</dbReference>
<dbReference type="RefSeq" id="WP_246371651.1">
    <property type="nucleotide sequence ID" value="NZ_BAABHL010000128.1"/>
</dbReference>
<name>A0A840EVM8_9ACTN</name>
<evidence type="ECO:0000313" key="12">
    <source>
        <dbReference type="EMBL" id="MBB4134408.1"/>
    </source>
</evidence>
<evidence type="ECO:0000256" key="9">
    <source>
        <dbReference type="ARBA" id="ARBA00049228"/>
    </source>
</evidence>
<keyword evidence="6" id="KW-0223">Dioxygenase</keyword>
<dbReference type="GO" id="GO:0005506">
    <property type="term" value="F:iron ion binding"/>
    <property type="evidence" value="ECO:0007669"/>
    <property type="project" value="UniProtKB-ARBA"/>
</dbReference>
<dbReference type="InterPro" id="IPR012774">
    <property type="entry name" value="EctD"/>
</dbReference>
<gene>
    <name evidence="12" type="ORF">BKA16_000960</name>
</gene>